<keyword evidence="6" id="KW-1003">Cell membrane</keyword>
<evidence type="ECO:0000259" key="20">
    <source>
        <dbReference type="Pfam" id="PF03717"/>
    </source>
</evidence>
<evidence type="ECO:0000256" key="17">
    <source>
        <dbReference type="SAM" id="MobiDB-lite"/>
    </source>
</evidence>
<dbReference type="Pfam" id="PF00905">
    <property type="entry name" value="Transpeptidase"/>
    <property type="match status" value="2"/>
</dbReference>
<comment type="similarity">
    <text evidence="3">Belongs to the transpeptidase family.</text>
</comment>
<dbReference type="InterPro" id="IPR005311">
    <property type="entry name" value="PBP_dimer"/>
</dbReference>
<dbReference type="EMBL" id="CP009761">
    <property type="protein sequence ID" value="AIZ36567.1"/>
    <property type="molecule type" value="Genomic_DNA"/>
</dbReference>
<evidence type="ECO:0000256" key="16">
    <source>
        <dbReference type="RuleBase" id="RU361140"/>
    </source>
</evidence>
<evidence type="ECO:0000256" key="10">
    <source>
        <dbReference type="ARBA" id="ARBA00022960"/>
    </source>
</evidence>
<sequence>MKIFDKNKLEKINDRQLRYKIVYSILFILMIALVVKLFHLTIMNGDDYRDKADNNRLKDVKITAPRGNIYDRNGKLLAGVKTSPAVQILKDEFNRLNKDEKVSKIEELTRILNKDGASWDTDDYFLGINYFVYSSDVDYFTESKSPKEKVLDIILENKLVEDILKLRIEKNSSSKFSYYIIKKVIRDLQLKGIYVPSDFFDVDSGDISFSKDKKYEEYAKDKDLSKGIYSHVADLVKDDKSIIRKILDQPLARKLVYDELKKKNLLKNIELSPLVDLNRYNLLLIKSELNKQNSKVTLETSAKDDFYNMVRKFTMDKLLSYVKVDKKGNKIIPAEILLKKLEEKNIDTNVEYTLVKDEKDKEKVQFNYKDNEKKDVEPLTHLISLAEENNLLYDFVLSDDIKNIAQEVNTENNIILKISITNKSFDYVYNINRTEIKNRYKVKDDYTAESLFSTLKKTYSIEDLDDYTAYSYLVLNRKVELQGDKAYIPITLTYGISEPCVSHIKEKFENNKGFTVSMEPIRHYPNGELASHILGYIGKISQQDEIEKYTKDKGYSSDSFIGKTGVEESQEVSLKGQDGFKKVMVDNRGNRTETISETQAVPGKNVYLSIDSDLQKVAEESLKRTLESIRNGSEYKSKWGSYKPNESHKNATSGAVVVLDVKTGKVLALASYPSYDPNLFVTGISNSDWISLFPEDARDFLAPRPLYNIATQSISQPGSTFKLASALAALEKGLNPNENINCQGVMDVGDTKFGCWIWNQYKRTHGNENLRTALRDSCNYYFYALALGENPKSNKKTGTKITIEDLSKTVKELGLGERTGIEINVPKESKGVVPDSNTKKSLTKAMLKQKLEKEIDKYILDDKNKEDYDFNKIIDTIVNWADEETVPSRTEVIKRLEKLELKAEETVGNSKVTLADMIKFDYLNQASWSNADSLNTVIGQGQNAYTPIQMARYMAMIANGGQKLKTSVIEKIVSHDNKTVSFQNNPETEKSTFNPKNLKYILEGMNMASKTSENSKIFKNLPIEIGTKTGTAQKSGINPVTGQAYDNYAWNVSFAPYNKPEIAIATVIFQGGAGAYCGPIVRDIIGQYLDNKSESGEKIQSDKQNDNNSENGENLIGD</sequence>
<dbReference type="KEGG" id="pmic:NW74_04090"/>
<evidence type="ECO:0000256" key="13">
    <source>
        <dbReference type="ARBA" id="ARBA00023136"/>
    </source>
</evidence>
<dbReference type="Gene3D" id="3.90.1310.10">
    <property type="entry name" value="Penicillin-binding protein 2a (Domain 2)"/>
    <property type="match status" value="2"/>
</dbReference>
<feature type="region of interest" description="Disordered" evidence="17">
    <location>
        <begin position="1094"/>
        <end position="1118"/>
    </location>
</feature>
<evidence type="ECO:0000313" key="22">
    <source>
        <dbReference type="Proteomes" id="UP000031386"/>
    </source>
</evidence>
<dbReference type="InterPro" id="IPR001460">
    <property type="entry name" value="PCN-bd_Tpept"/>
</dbReference>
<dbReference type="Gene3D" id="3.40.710.10">
    <property type="entry name" value="DD-peptidase/beta-lactamase superfamily"/>
    <property type="match status" value="1"/>
</dbReference>
<dbReference type="Pfam" id="PF03717">
    <property type="entry name" value="PBP_dimer"/>
    <property type="match status" value="2"/>
</dbReference>
<evidence type="ECO:0000256" key="12">
    <source>
        <dbReference type="ARBA" id="ARBA00022989"/>
    </source>
</evidence>
<evidence type="ECO:0000256" key="4">
    <source>
        <dbReference type="ARBA" id="ARBA00007898"/>
    </source>
</evidence>
<organism evidence="21 22">
    <name type="scientific">Parvimonas micra</name>
    <dbReference type="NCBI Taxonomy" id="33033"/>
    <lineage>
        <taxon>Bacteria</taxon>
        <taxon>Bacillati</taxon>
        <taxon>Bacillota</taxon>
        <taxon>Tissierellia</taxon>
        <taxon>Tissierellales</taxon>
        <taxon>Peptoniphilaceae</taxon>
        <taxon>Parvimonas</taxon>
    </lineage>
</organism>
<accession>A0A0B4S146</accession>
<feature type="domain" description="Penicillin-binding protein dimerisation" evidence="20">
    <location>
        <begin position="434"/>
        <end position="595"/>
    </location>
</feature>
<dbReference type="PROSITE" id="PS00337">
    <property type="entry name" value="BETA_LACTAMASE_D"/>
    <property type="match status" value="1"/>
</dbReference>
<evidence type="ECO:0000256" key="6">
    <source>
        <dbReference type="ARBA" id="ARBA00022475"/>
    </source>
</evidence>
<keyword evidence="7 18" id="KW-0812">Transmembrane</keyword>
<evidence type="ECO:0000256" key="8">
    <source>
        <dbReference type="ARBA" id="ARBA00022729"/>
    </source>
</evidence>
<dbReference type="InterPro" id="IPR012338">
    <property type="entry name" value="Beta-lactam/transpept-like"/>
</dbReference>
<dbReference type="STRING" id="33033.NW74_04090"/>
<evidence type="ECO:0000256" key="7">
    <source>
        <dbReference type="ARBA" id="ARBA00022692"/>
    </source>
</evidence>
<evidence type="ECO:0000256" key="5">
    <source>
        <dbReference type="ARBA" id="ARBA00012865"/>
    </source>
</evidence>
<evidence type="ECO:0000256" key="2">
    <source>
        <dbReference type="ARBA" id="ARBA00004236"/>
    </source>
</evidence>
<keyword evidence="8" id="KW-0732">Signal</keyword>
<dbReference type="OrthoDB" id="9757901at2"/>
<dbReference type="PANTHER" id="PTHR30627:SF2">
    <property type="entry name" value="PEPTIDOGLYCAN D,D-TRANSPEPTIDASE MRDA"/>
    <property type="match status" value="1"/>
</dbReference>
<dbReference type="EC" id="3.5.2.6" evidence="5 16"/>
<evidence type="ECO:0000256" key="11">
    <source>
        <dbReference type="ARBA" id="ARBA00022984"/>
    </source>
</evidence>
<dbReference type="AlphaFoldDB" id="A0A0B4S146"/>
<keyword evidence="9 16" id="KW-0378">Hydrolase</keyword>
<comment type="catalytic activity">
    <reaction evidence="16">
        <text>a beta-lactam + H2O = a substituted beta-amino acid</text>
        <dbReference type="Rhea" id="RHEA:20401"/>
        <dbReference type="ChEBI" id="CHEBI:15377"/>
        <dbReference type="ChEBI" id="CHEBI:35627"/>
        <dbReference type="ChEBI" id="CHEBI:140347"/>
        <dbReference type="EC" id="3.5.2.6"/>
    </reaction>
</comment>
<dbReference type="SUPFAM" id="SSF56601">
    <property type="entry name" value="beta-lactamase/transpeptidase-like"/>
    <property type="match status" value="1"/>
</dbReference>
<evidence type="ECO:0000256" key="1">
    <source>
        <dbReference type="ARBA" id="ARBA00004167"/>
    </source>
</evidence>
<dbReference type="PANTHER" id="PTHR30627">
    <property type="entry name" value="PEPTIDOGLYCAN D,D-TRANSPEPTIDASE"/>
    <property type="match status" value="1"/>
</dbReference>
<comment type="similarity">
    <text evidence="4 16">Belongs to the class-D beta-lactamase family.</text>
</comment>
<dbReference type="RefSeq" id="WP_041953971.1">
    <property type="nucleotide sequence ID" value="NZ_CP009761.1"/>
</dbReference>
<dbReference type="GO" id="GO:0008800">
    <property type="term" value="F:beta-lactamase activity"/>
    <property type="evidence" value="ECO:0007669"/>
    <property type="project" value="UniProtKB-UniRule"/>
</dbReference>
<keyword evidence="15" id="KW-0961">Cell wall biogenesis/degradation</keyword>
<dbReference type="GO" id="GO:0008658">
    <property type="term" value="F:penicillin binding"/>
    <property type="evidence" value="ECO:0007669"/>
    <property type="project" value="InterPro"/>
</dbReference>
<proteinExistence type="inferred from homology"/>
<dbReference type="SUPFAM" id="SSF56519">
    <property type="entry name" value="Penicillin binding protein dimerisation domain"/>
    <property type="match status" value="2"/>
</dbReference>
<evidence type="ECO:0000256" key="9">
    <source>
        <dbReference type="ARBA" id="ARBA00022801"/>
    </source>
</evidence>
<dbReference type="InterPro" id="IPR050515">
    <property type="entry name" value="Beta-lactam/transpept"/>
</dbReference>
<feature type="compositionally biased region" description="Basic and acidic residues" evidence="17">
    <location>
        <begin position="1094"/>
        <end position="1105"/>
    </location>
</feature>
<evidence type="ECO:0000313" key="21">
    <source>
        <dbReference type="EMBL" id="AIZ36567.1"/>
    </source>
</evidence>
<dbReference type="InterPro" id="IPR002137">
    <property type="entry name" value="Beta-lactam_class-D_AS"/>
</dbReference>
<evidence type="ECO:0000256" key="3">
    <source>
        <dbReference type="ARBA" id="ARBA00007171"/>
    </source>
</evidence>
<keyword evidence="11" id="KW-0573">Peptidoglycan synthesis</keyword>
<feature type="domain" description="Penicillin-binding protein transpeptidase" evidence="19">
    <location>
        <begin position="654"/>
        <end position="841"/>
    </location>
</feature>
<dbReference type="GO" id="GO:0071555">
    <property type="term" value="P:cell wall organization"/>
    <property type="evidence" value="ECO:0007669"/>
    <property type="project" value="TreeGrafter"/>
</dbReference>
<dbReference type="InterPro" id="IPR036138">
    <property type="entry name" value="PBP_dimer_sf"/>
</dbReference>
<evidence type="ECO:0000256" key="15">
    <source>
        <dbReference type="ARBA" id="ARBA00023316"/>
    </source>
</evidence>
<dbReference type="GO" id="GO:0017001">
    <property type="term" value="P:antibiotic catabolic process"/>
    <property type="evidence" value="ECO:0007669"/>
    <property type="project" value="InterPro"/>
</dbReference>
<feature type="transmembrane region" description="Helical" evidence="18">
    <location>
        <begin position="21"/>
        <end position="42"/>
    </location>
</feature>
<keyword evidence="12 18" id="KW-1133">Transmembrane helix</keyword>
<name>A0A0B4S146_9FIRM</name>
<keyword evidence="14 16" id="KW-0046">Antibiotic resistance</keyword>
<dbReference type="Proteomes" id="UP000031386">
    <property type="component" value="Chromosome"/>
</dbReference>
<comment type="subcellular location">
    <subcellularLocation>
        <location evidence="2">Cell membrane</location>
    </subcellularLocation>
    <subcellularLocation>
        <location evidence="1">Membrane</location>
        <topology evidence="1">Single-pass membrane protein</topology>
    </subcellularLocation>
</comment>
<keyword evidence="10" id="KW-0133">Cell shape</keyword>
<reference evidence="21 22" key="1">
    <citation type="submission" date="2014-10" db="EMBL/GenBank/DDBJ databases">
        <title>Complete genome sequence of Parvimonas micra KCOM 1535 (= ChDC B708).</title>
        <authorList>
            <person name="Kook J.-K."/>
            <person name="Park S.-N."/>
            <person name="Lim Y.K."/>
            <person name="Roh H."/>
        </authorList>
    </citation>
    <scope>NUCLEOTIDE SEQUENCE [LARGE SCALE GENOMIC DNA]</scope>
    <source>
        <strain evidence="22">KCOM 1535 / ChDC B708</strain>
    </source>
</reference>
<protein>
    <recommendedName>
        <fullName evidence="5 16">Beta-lactamase</fullName>
        <ecNumber evidence="5 16">3.5.2.6</ecNumber>
    </recommendedName>
</protein>
<evidence type="ECO:0000259" key="19">
    <source>
        <dbReference type="Pfam" id="PF00905"/>
    </source>
</evidence>
<feature type="domain" description="Penicillin-binding protein dimerisation" evidence="20">
    <location>
        <begin position="62"/>
        <end position="116"/>
    </location>
</feature>
<keyword evidence="13 18" id="KW-0472">Membrane</keyword>
<feature type="domain" description="Penicillin-binding protein transpeptidase" evidence="19">
    <location>
        <begin position="925"/>
        <end position="1085"/>
    </location>
</feature>
<dbReference type="GO" id="GO:0046677">
    <property type="term" value="P:response to antibiotic"/>
    <property type="evidence" value="ECO:0007669"/>
    <property type="project" value="UniProtKB-UniRule"/>
</dbReference>
<keyword evidence="22" id="KW-1185">Reference proteome</keyword>
<dbReference type="GO" id="GO:0005886">
    <property type="term" value="C:plasma membrane"/>
    <property type="evidence" value="ECO:0007669"/>
    <property type="project" value="TreeGrafter"/>
</dbReference>
<evidence type="ECO:0000256" key="18">
    <source>
        <dbReference type="SAM" id="Phobius"/>
    </source>
</evidence>
<gene>
    <name evidence="21" type="ORF">NW74_04090</name>
</gene>
<evidence type="ECO:0000256" key="14">
    <source>
        <dbReference type="ARBA" id="ARBA00023251"/>
    </source>
</evidence>